<dbReference type="EMBL" id="BKCN01000025">
    <property type="protein sequence ID" value="GER05451.1"/>
    <property type="molecule type" value="Genomic_DNA"/>
</dbReference>
<dbReference type="Pfam" id="PF01370">
    <property type="entry name" value="Epimerase"/>
    <property type="match status" value="1"/>
</dbReference>
<accession>A0A5A7NAP6</accession>
<dbReference type="PANTHER" id="PTHR48079:SF6">
    <property type="entry name" value="NAD(P)-BINDING DOMAIN-CONTAINING PROTEIN-RELATED"/>
    <property type="match status" value="1"/>
</dbReference>
<dbReference type="PANTHER" id="PTHR48079">
    <property type="entry name" value="PROTEIN YEEZ"/>
    <property type="match status" value="1"/>
</dbReference>
<evidence type="ECO:0000313" key="2">
    <source>
        <dbReference type="EMBL" id="GER05451.1"/>
    </source>
</evidence>
<evidence type="ECO:0000259" key="1">
    <source>
        <dbReference type="Pfam" id="PF01370"/>
    </source>
</evidence>
<dbReference type="InterPro" id="IPR051783">
    <property type="entry name" value="NAD(P)-dependent_oxidoreduct"/>
</dbReference>
<sequence>MKHAFVTGGTGFLGRTLLEQLAAEGWQVAALYRGDAPPPFFADHRVQAVRADLGDGDALARAMKECAPHGLDAVFHVAADTSAWRAHRDRQMAVNLDGTRAVIHAMRALDHGGKAGPPRLIHVSSISVWGHHPRPIDETLPQKGRESWVGYVKSKALAEDAVRAAVADGLDAVIVNPAHILGRYDTNNWARLFLLIHAGTLPGVPPGAGSFAHAGAVARAMIAAVEKGGRGENYILGGPHATFLDLAREIARLLDKPQPRRAIPAALLKMVAHGHDLRSRVSGKEPDITPEAAYFVCHDEQALSDRAARVLDYQIVPYEKSLKESHEWLQSQGLLGA</sequence>
<evidence type="ECO:0000313" key="3">
    <source>
        <dbReference type="Proteomes" id="UP000324996"/>
    </source>
</evidence>
<dbReference type="InterPro" id="IPR036291">
    <property type="entry name" value="NAD(P)-bd_dom_sf"/>
</dbReference>
<keyword evidence="3" id="KW-1185">Reference proteome</keyword>
<feature type="domain" description="NAD-dependent epimerase/dehydratase" evidence="1">
    <location>
        <begin position="5"/>
        <end position="237"/>
    </location>
</feature>
<dbReference type="InterPro" id="IPR001509">
    <property type="entry name" value="Epimerase_deHydtase"/>
</dbReference>
<proteinExistence type="predicted"/>
<dbReference type="GO" id="GO:0005737">
    <property type="term" value="C:cytoplasm"/>
    <property type="evidence" value="ECO:0007669"/>
    <property type="project" value="TreeGrafter"/>
</dbReference>
<dbReference type="SUPFAM" id="SSF51735">
    <property type="entry name" value="NAD(P)-binding Rossmann-fold domains"/>
    <property type="match status" value="1"/>
</dbReference>
<name>A0A5A7NAP6_9PROT</name>
<dbReference type="Proteomes" id="UP000324996">
    <property type="component" value="Unassembled WGS sequence"/>
</dbReference>
<organism evidence="2 3">
    <name type="scientific">Iodidimonas nitroreducens</name>
    <dbReference type="NCBI Taxonomy" id="1236968"/>
    <lineage>
        <taxon>Bacteria</taxon>
        <taxon>Pseudomonadati</taxon>
        <taxon>Pseudomonadota</taxon>
        <taxon>Alphaproteobacteria</taxon>
        <taxon>Iodidimonadales</taxon>
        <taxon>Iodidimonadaceae</taxon>
        <taxon>Iodidimonas</taxon>
    </lineage>
</organism>
<dbReference type="Gene3D" id="3.40.50.720">
    <property type="entry name" value="NAD(P)-binding Rossmann-like Domain"/>
    <property type="match status" value="1"/>
</dbReference>
<comment type="caution">
    <text evidence="2">The sequence shown here is derived from an EMBL/GenBank/DDBJ whole genome shotgun (WGS) entry which is preliminary data.</text>
</comment>
<dbReference type="AlphaFoldDB" id="A0A5A7NAP6"/>
<protein>
    <submittedName>
        <fullName evidence="2">Dihydroflavonol-4-reductase</fullName>
    </submittedName>
</protein>
<reference evidence="2 3" key="1">
    <citation type="submission" date="2019-09" db="EMBL/GenBank/DDBJ databases">
        <title>NBRP : Genome information of microbial organism related human and environment.</title>
        <authorList>
            <person name="Hattori M."/>
            <person name="Oshima K."/>
            <person name="Inaba H."/>
            <person name="Suda W."/>
            <person name="Sakamoto M."/>
            <person name="Iino T."/>
            <person name="Kitahara M."/>
            <person name="Oshida Y."/>
            <person name="Iida T."/>
            <person name="Kudo T."/>
            <person name="Itoh T."/>
            <person name="Ohkuma M."/>
        </authorList>
    </citation>
    <scope>NUCLEOTIDE SEQUENCE [LARGE SCALE GENOMIC DNA]</scope>
    <source>
        <strain evidence="2 3">Q-1</strain>
    </source>
</reference>
<dbReference type="RefSeq" id="WP_042087598.1">
    <property type="nucleotide sequence ID" value="NZ_BKCN01000025.1"/>
</dbReference>
<dbReference type="GO" id="GO:0004029">
    <property type="term" value="F:aldehyde dehydrogenase (NAD+) activity"/>
    <property type="evidence" value="ECO:0007669"/>
    <property type="project" value="TreeGrafter"/>
</dbReference>
<gene>
    <name evidence="2" type="ORF">JCM17846_31330</name>
</gene>